<evidence type="ECO:0000259" key="1">
    <source>
        <dbReference type="Pfam" id="PF13649"/>
    </source>
</evidence>
<keyword evidence="2" id="KW-0808">Transferase</keyword>
<dbReference type="GO" id="GO:0032259">
    <property type="term" value="P:methylation"/>
    <property type="evidence" value="ECO:0007669"/>
    <property type="project" value="UniProtKB-KW"/>
</dbReference>
<gene>
    <name evidence="2" type="ORF">SAMN02743940_2364</name>
</gene>
<evidence type="ECO:0000313" key="2">
    <source>
        <dbReference type="EMBL" id="SIO40141.1"/>
    </source>
</evidence>
<dbReference type="Pfam" id="PF13649">
    <property type="entry name" value="Methyltransf_25"/>
    <property type="match status" value="1"/>
</dbReference>
<accession>A0A1N6J7D1</accession>
<feature type="domain" description="Methyltransferase" evidence="1">
    <location>
        <begin position="59"/>
        <end position="150"/>
    </location>
</feature>
<dbReference type="eggNOG" id="COG2226">
    <property type="taxonomic scope" value="Bacteria"/>
</dbReference>
<dbReference type="SUPFAM" id="SSF53335">
    <property type="entry name" value="S-adenosyl-L-methionine-dependent methyltransferases"/>
    <property type="match status" value="1"/>
</dbReference>
<dbReference type="Gene3D" id="3.40.50.150">
    <property type="entry name" value="Vaccinia Virus protein VP39"/>
    <property type="match status" value="1"/>
</dbReference>
<keyword evidence="2" id="KW-0489">Methyltransferase</keyword>
<dbReference type="RefSeq" id="WP_028460748.1">
    <property type="nucleotide sequence ID" value="NZ_FSRO01000001.1"/>
</dbReference>
<organism evidence="2 3">
    <name type="scientific">Nitrosomonas cryotolerans ATCC 49181</name>
    <dbReference type="NCBI Taxonomy" id="1131553"/>
    <lineage>
        <taxon>Bacteria</taxon>
        <taxon>Pseudomonadati</taxon>
        <taxon>Pseudomonadota</taxon>
        <taxon>Betaproteobacteria</taxon>
        <taxon>Nitrosomonadales</taxon>
        <taxon>Nitrosomonadaceae</taxon>
        <taxon>Nitrosomonas</taxon>
    </lineage>
</organism>
<dbReference type="InterPro" id="IPR029063">
    <property type="entry name" value="SAM-dependent_MTases_sf"/>
</dbReference>
<name>A0A1N6J7D1_9PROT</name>
<evidence type="ECO:0000313" key="3">
    <source>
        <dbReference type="Proteomes" id="UP000185062"/>
    </source>
</evidence>
<dbReference type="AlphaFoldDB" id="A0A1N6J7D1"/>
<dbReference type="GO" id="GO:0008168">
    <property type="term" value="F:methyltransferase activity"/>
    <property type="evidence" value="ECO:0007669"/>
    <property type="project" value="UniProtKB-KW"/>
</dbReference>
<dbReference type="STRING" id="44575.SAMN05216419_100354"/>
<keyword evidence="3" id="KW-1185">Reference proteome</keyword>
<reference evidence="2 3" key="1">
    <citation type="submission" date="2016-12" db="EMBL/GenBank/DDBJ databases">
        <authorList>
            <person name="Song W.-J."/>
            <person name="Kurnit D.M."/>
        </authorList>
    </citation>
    <scope>NUCLEOTIDE SEQUENCE [LARGE SCALE GENOMIC DNA]</scope>
    <source>
        <strain evidence="2 3">ATCC 49181</strain>
    </source>
</reference>
<dbReference type="CDD" id="cd02440">
    <property type="entry name" value="AdoMet_MTases"/>
    <property type="match status" value="1"/>
</dbReference>
<proteinExistence type="predicted"/>
<dbReference type="InterPro" id="IPR041698">
    <property type="entry name" value="Methyltransf_25"/>
</dbReference>
<protein>
    <submittedName>
        <fullName evidence="2">Ubiquinone/menaquinone biosynthesis C-methylase UbiE</fullName>
    </submittedName>
</protein>
<sequence length="223" mass="25536">MGNKSNGHSWDPSRHYKDVKVAKDYDRIRFSSLSGRVFNNQEKQIIRECFQDLPRDTVVLDLPCGTGRLADILLESGLRVHGADISDEMLVVANERLANYGEFFTTEVIDAFKLSGKEPQFEAALCARVLMHFPLQTQIEFLRGVASITRKRIVINHSLNSPYQRFRRWIKKLLGHPRSANYPVSNSEIKQLLAESGFVEVKRRRINSLISEAVYIIAERSTE</sequence>
<dbReference type="Proteomes" id="UP000185062">
    <property type="component" value="Unassembled WGS sequence"/>
</dbReference>
<dbReference type="EMBL" id="FSRO01000001">
    <property type="protein sequence ID" value="SIO40141.1"/>
    <property type="molecule type" value="Genomic_DNA"/>
</dbReference>
<keyword evidence="2" id="KW-0830">Ubiquinone</keyword>